<dbReference type="EC" id="5.6.2.4" evidence="12"/>
<evidence type="ECO:0000313" key="15">
    <source>
        <dbReference type="Proteomes" id="UP000295023"/>
    </source>
</evidence>
<dbReference type="InterPro" id="IPR027417">
    <property type="entry name" value="P-loop_NTPase"/>
</dbReference>
<evidence type="ECO:0000256" key="2">
    <source>
        <dbReference type="ARBA" id="ARBA00022705"/>
    </source>
</evidence>
<dbReference type="GO" id="GO:0043138">
    <property type="term" value="F:3'-5' DNA helicase activity"/>
    <property type="evidence" value="ECO:0007669"/>
    <property type="project" value="UniProtKB-EC"/>
</dbReference>
<keyword evidence="8 12" id="KW-0067">ATP-binding</keyword>
<dbReference type="PANTHER" id="PTHR30580:SF0">
    <property type="entry name" value="PRIMOSOMAL PROTEIN N"/>
    <property type="match status" value="1"/>
</dbReference>
<dbReference type="InterPro" id="IPR042115">
    <property type="entry name" value="PriA_3primeBD_sf"/>
</dbReference>
<keyword evidence="1 12" id="KW-0639">Primosome</keyword>
<dbReference type="InterPro" id="IPR040498">
    <property type="entry name" value="PriA_CRR"/>
</dbReference>
<gene>
    <name evidence="12" type="primary">priA</name>
    <name evidence="14" type="ORF">EXY23_11060</name>
</gene>
<dbReference type="NCBIfam" id="TIGR00595">
    <property type="entry name" value="priA"/>
    <property type="match status" value="1"/>
</dbReference>
<dbReference type="CDD" id="cd17929">
    <property type="entry name" value="DEXHc_priA"/>
    <property type="match status" value="1"/>
</dbReference>
<dbReference type="Pfam" id="PF18319">
    <property type="entry name" value="Zn_ribbon_PriA"/>
    <property type="match status" value="1"/>
</dbReference>
<comment type="subunit">
    <text evidence="12">Component of the replication restart primosome.</text>
</comment>
<dbReference type="InterPro" id="IPR014001">
    <property type="entry name" value="Helicase_ATP-bd"/>
</dbReference>
<keyword evidence="3 12" id="KW-0479">Metal-binding</keyword>
<dbReference type="PROSITE" id="PS51192">
    <property type="entry name" value="HELICASE_ATP_BIND_1"/>
    <property type="match status" value="1"/>
</dbReference>
<feature type="binding site" evidence="12">
    <location>
        <position position="495"/>
    </location>
    <ligand>
        <name>Zn(2+)</name>
        <dbReference type="ChEBI" id="CHEBI:29105"/>
        <label>1</label>
    </ligand>
</feature>
<dbReference type="GO" id="GO:0008270">
    <property type="term" value="F:zinc ion binding"/>
    <property type="evidence" value="ECO:0007669"/>
    <property type="project" value="UniProtKB-UniRule"/>
</dbReference>
<dbReference type="SMART" id="SM00487">
    <property type="entry name" value="DEXDc"/>
    <property type="match status" value="1"/>
</dbReference>
<feature type="binding site" evidence="12">
    <location>
        <position position="455"/>
    </location>
    <ligand>
        <name>Zn(2+)</name>
        <dbReference type="ChEBI" id="CHEBI:29105"/>
        <label>1</label>
    </ligand>
</feature>
<keyword evidence="9 12" id="KW-0238">DNA-binding</keyword>
<evidence type="ECO:0000256" key="10">
    <source>
        <dbReference type="ARBA" id="ARBA00023235"/>
    </source>
</evidence>
<evidence type="ECO:0000256" key="5">
    <source>
        <dbReference type="ARBA" id="ARBA00022801"/>
    </source>
</evidence>
<evidence type="ECO:0000256" key="4">
    <source>
        <dbReference type="ARBA" id="ARBA00022741"/>
    </source>
</evidence>
<dbReference type="Gene3D" id="3.40.1440.60">
    <property type="entry name" value="PriA, 3(prime) DNA-binding domain"/>
    <property type="match status" value="1"/>
</dbReference>
<feature type="binding site" evidence="12">
    <location>
        <position position="458"/>
    </location>
    <ligand>
        <name>Zn(2+)</name>
        <dbReference type="ChEBI" id="CHEBI:29105"/>
        <label>1</label>
    </ligand>
</feature>
<comment type="caution">
    <text evidence="14">The sequence shown here is derived from an EMBL/GenBank/DDBJ whole genome shotgun (WGS) entry which is preliminary data.</text>
</comment>
<dbReference type="GO" id="GO:0016887">
    <property type="term" value="F:ATP hydrolysis activity"/>
    <property type="evidence" value="ECO:0007669"/>
    <property type="project" value="RHEA"/>
</dbReference>
<dbReference type="NCBIfam" id="NF004070">
    <property type="entry name" value="PRK05580.2-2"/>
    <property type="match status" value="1"/>
</dbReference>
<dbReference type="HAMAP" id="MF_00983">
    <property type="entry name" value="PriA"/>
    <property type="match status" value="1"/>
</dbReference>
<dbReference type="SUPFAM" id="SSF52540">
    <property type="entry name" value="P-loop containing nucleoside triphosphate hydrolases"/>
    <property type="match status" value="2"/>
</dbReference>
<keyword evidence="10 12" id="KW-0413">Isomerase</keyword>
<comment type="catalytic activity">
    <reaction evidence="12">
        <text>Couples ATP hydrolysis with the unwinding of duplex DNA by translocating in the 3'-5' direction.</text>
        <dbReference type="EC" id="5.6.2.4"/>
    </reaction>
</comment>
<accession>A0A4R4DRF6</accession>
<dbReference type="Pfam" id="PF17764">
    <property type="entry name" value="PriA_3primeBD"/>
    <property type="match status" value="1"/>
</dbReference>
<feature type="binding site" evidence="12">
    <location>
        <position position="482"/>
    </location>
    <ligand>
        <name>Zn(2+)</name>
        <dbReference type="ChEBI" id="CHEBI:29105"/>
        <label>2</label>
    </ligand>
</feature>
<feature type="binding site" evidence="12">
    <location>
        <position position="464"/>
    </location>
    <ligand>
        <name>Zn(2+)</name>
        <dbReference type="ChEBI" id="CHEBI:29105"/>
        <label>2</label>
    </ligand>
</feature>
<keyword evidence="4 12" id="KW-0547">Nucleotide-binding</keyword>
<comment type="catalytic activity">
    <reaction evidence="11 12">
        <text>ATP + H2O = ADP + phosphate + H(+)</text>
        <dbReference type="Rhea" id="RHEA:13065"/>
        <dbReference type="ChEBI" id="CHEBI:15377"/>
        <dbReference type="ChEBI" id="CHEBI:15378"/>
        <dbReference type="ChEBI" id="CHEBI:30616"/>
        <dbReference type="ChEBI" id="CHEBI:43474"/>
        <dbReference type="ChEBI" id="CHEBI:456216"/>
        <dbReference type="EC" id="5.6.2.4"/>
    </reaction>
</comment>
<dbReference type="GO" id="GO:0006270">
    <property type="term" value="P:DNA replication initiation"/>
    <property type="evidence" value="ECO:0007669"/>
    <property type="project" value="TreeGrafter"/>
</dbReference>
<dbReference type="Proteomes" id="UP000295023">
    <property type="component" value="Unassembled WGS sequence"/>
</dbReference>
<dbReference type="GO" id="GO:0006310">
    <property type="term" value="P:DNA recombination"/>
    <property type="evidence" value="ECO:0007669"/>
    <property type="project" value="InterPro"/>
</dbReference>
<organism evidence="14 15">
    <name type="scientific">Roseicella aquatilis</name>
    <dbReference type="NCBI Taxonomy" id="2527868"/>
    <lineage>
        <taxon>Bacteria</taxon>
        <taxon>Pseudomonadati</taxon>
        <taxon>Pseudomonadota</taxon>
        <taxon>Alphaproteobacteria</taxon>
        <taxon>Acetobacterales</taxon>
        <taxon>Roseomonadaceae</taxon>
        <taxon>Roseicella</taxon>
    </lineage>
</organism>
<comment type="cofactor">
    <cofactor evidence="12">
        <name>Zn(2+)</name>
        <dbReference type="ChEBI" id="CHEBI:29105"/>
    </cofactor>
    <text evidence="12">Binds 2 zinc ions per subunit.</text>
</comment>
<dbReference type="Pfam" id="PF18074">
    <property type="entry name" value="PriA_C"/>
    <property type="match status" value="1"/>
</dbReference>
<feature type="binding site" evidence="12">
    <location>
        <position position="467"/>
    </location>
    <ligand>
        <name>Zn(2+)</name>
        <dbReference type="ChEBI" id="CHEBI:29105"/>
        <label>2</label>
    </ligand>
</feature>
<proteinExistence type="inferred from homology"/>
<evidence type="ECO:0000259" key="13">
    <source>
        <dbReference type="PROSITE" id="PS51192"/>
    </source>
</evidence>
<comment type="function">
    <text evidence="12">Initiates the restart of stalled replication forks, which reloads the replicative helicase on sites other than the origin of replication. Recognizes and binds to abandoned replication forks and remodels them to uncover a helicase loading site. Promotes assembly of the primosome at these replication forks.</text>
</comment>
<dbReference type="FunFam" id="3.40.50.300:FF:000489">
    <property type="entry name" value="Primosome assembly protein PriA"/>
    <property type="match status" value="1"/>
</dbReference>
<evidence type="ECO:0000256" key="6">
    <source>
        <dbReference type="ARBA" id="ARBA00022806"/>
    </source>
</evidence>
<name>A0A4R4DRF6_9PROT</name>
<evidence type="ECO:0000256" key="3">
    <source>
        <dbReference type="ARBA" id="ARBA00022723"/>
    </source>
</evidence>
<dbReference type="GO" id="GO:1990077">
    <property type="term" value="C:primosome complex"/>
    <property type="evidence" value="ECO:0007669"/>
    <property type="project" value="UniProtKB-UniRule"/>
</dbReference>
<sequence>MGKHRGMEDTATVSGRTRVRVLLPLPLAGAYDYAVPAPMAARPGAFVSVPLNQREVIGVVWDPPAEPDPNPVPDRRLRPISHLLPAPPMAESLRRFVDWVSAYTLSPPGAVLRMAMSVPAALEPPTPQAGWVLAPPGGNSRPRITPERQRVLDAMQPGEVHAGAPLAERAGVSLGVLRGMAENGLIRPALLPHRSRFARPDPAHPGPALGGTQAEVGAALRAKVAARAFGVTLLTGVTGSGKTEVYLDAVAECLRPRDGKPGRQALVLLPEIALSAQWLDRFRARFGVAPALWHSEVTSRTRRDTWRAVAEGEAPVVVGARSALFLPFPDLGLVVVDEEHETAFKQEDGVVYHARDMAVVRARLSGAACVLVSATPSLESLTNVETGRYDALHLPERHGGATLPAVEVIDLRRTPPERGRFLSPPLVDAVTATIGRGEQAMLFLNRRGYAPLTLCRHCGHRMRCPNCTAWLVEHRAKRLLQCHHCGHAEPPPAECPECGTEHSLTAVGPGVERVLEEATALWPEARRLVMASDTLPGPAAAAEAARAIQDREVDLIIGTQIVAKGWHFPHLTLVGVVDADLGLAGGDLRAAERTVQLLHQVAGRAGRAEAPGRVLLQSFSPEHPVMRALVSGDLEAFMQEEAAMRRPGHWPPFGRLAALIVSSEEEREADRTARDLGLAAPGGEGVQVLGPAPAPLALLRGRHRRRLLLKTRRDIAVQPILRDWLARVPVPNHVRVQVDVDPVGFL</sequence>
<evidence type="ECO:0000256" key="9">
    <source>
        <dbReference type="ARBA" id="ARBA00023125"/>
    </source>
</evidence>
<evidence type="ECO:0000256" key="11">
    <source>
        <dbReference type="ARBA" id="ARBA00048988"/>
    </source>
</evidence>
<dbReference type="GO" id="GO:0006302">
    <property type="term" value="P:double-strand break repair"/>
    <property type="evidence" value="ECO:0007669"/>
    <property type="project" value="InterPro"/>
</dbReference>
<keyword evidence="5 12" id="KW-0378">Hydrolase</keyword>
<dbReference type="InterPro" id="IPR041236">
    <property type="entry name" value="PriA_C"/>
</dbReference>
<feature type="binding site" evidence="12">
    <location>
        <position position="498"/>
    </location>
    <ligand>
        <name>Zn(2+)</name>
        <dbReference type="ChEBI" id="CHEBI:29105"/>
        <label>1</label>
    </ligand>
</feature>
<keyword evidence="7 12" id="KW-0862">Zinc</keyword>
<evidence type="ECO:0000313" key="14">
    <source>
        <dbReference type="EMBL" id="TCZ62919.1"/>
    </source>
</evidence>
<evidence type="ECO:0000256" key="12">
    <source>
        <dbReference type="HAMAP-Rule" id="MF_00983"/>
    </source>
</evidence>
<dbReference type="AlphaFoldDB" id="A0A4R4DRF6"/>
<keyword evidence="6 12" id="KW-0347">Helicase</keyword>
<keyword evidence="2 12" id="KW-0235">DNA replication</keyword>
<dbReference type="GO" id="GO:0003677">
    <property type="term" value="F:DNA binding"/>
    <property type="evidence" value="ECO:0007669"/>
    <property type="project" value="UniProtKB-UniRule"/>
</dbReference>
<dbReference type="InterPro" id="IPR041222">
    <property type="entry name" value="PriA_3primeBD"/>
</dbReference>
<dbReference type="InterPro" id="IPR005259">
    <property type="entry name" value="PriA"/>
</dbReference>
<dbReference type="InterPro" id="IPR011545">
    <property type="entry name" value="DEAD/DEAH_box_helicase_dom"/>
</dbReference>
<reference evidence="14 15" key="1">
    <citation type="submission" date="2019-03" db="EMBL/GenBank/DDBJ databases">
        <title>Paracraurococcus aquatilis NE82 genome sequence.</title>
        <authorList>
            <person name="Zhao Y."/>
            <person name="Du Z."/>
        </authorList>
    </citation>
    <scope>NUCLEOTIDE SEQUENCE [LARGE SCALE GENOMIC DNA]</scope>
    <source>
        <strain evidence="14 15">NE82</strain>
    </source>
</reference>
<dbReference type="PANTHER" id="PTHR30580">
    <property type="entry name" value="PRIMOSOMAL PROTEIN N"/>
    <property type="match status" value="1"/>
</dbReference>
<dbReference type="EMBL" id="SKBM01000009">
    <property type="protein sequence ID" value="TCZ62919.1"/>
    <property type="molecule type" value="Genomic_DNA"/>
</dbReference>
<keyword evidence="15" id="KW-1185">Reference proteome</keyword>
<evidence type="ECO:0000256" key="8">
    <source>
        <dbReference type="ARBA" id="ARBA00022840"/>
    </source>
</evidence>
<evidence type="ECO:0000256" key="7">
    <source>
        <dbReference type="ARBA" id="ARBA00022833"/>
    </source>
</evidence>
<feature type="binding site" evidence="12">
    <location>
        <position position="485"/>
    </location>
    <ligand>
        <name>Zn(2+)</name>
        <dbReference type="ChEBI" id="CHEBI:29105"/>
        <label>2</label>
    </ligand>
</feature>
<dbReference type="Pfam" id="PF00270">
    <property type="entry name" value="DEAD"/>
    <property type="match status" value="1"/>
</dbReference>
<feature type="domain" description="Helicase ATP-binding" evidence="13">
    <location>
        <begin position="223"/>
        <end position="394"/>
    </location>
</feature>
<dbReference type="Gene3D" id="3.40.50.300">
    <property type="entry name" value="P-loop containing nucleotide triphosphate hydrolases"/>
    <property type="match status" value="2"/>
</dbReference>
<protein>
    <recommendedName>
        <fullName evidence="12">Replication restart protein PriA</fullName>
    </recommendedName>
    <alternativeName>
        <fullName evidence="12">ATP-dependent DNA helicase PriA</fullName>
        <ecNumber evidence="12">5.6.2.4</ecNumber>
    </alternativeName>
    <alternativeName>
        <fullName evidence="12">DNA 3'-5' helicase PriA</fullName>
    </alternativeName>
</protein>
<dbReference type="OrthoDB" id="9759544at2"/>
<evidence type="ECO:0000256" key="1">
    <source>
        <dbReference type="ARBA" id="ARBA00022515"/>
    </source>
</evidence>
<comment type="similarity">
    <text evidence="12">Belongs to the helicase family. PriA subfamily.</text>
</comment>
<dbReference type="GO" id="GO:0005524">
    <property type="term" value="F:ATP binding"/>
    <property type="evidence" value="ECO:0007669"/>
    <property type="project" value="UniProtKB-UniRule"/>
</dbReference>
<dbReference type="GO" id="GO:0006269">
    <property type="term" value="P:DNA replication, synthesis of primer"/>
    <property type="evidence" value="ECO:0007669"/>
    <property type="project" value="UniProtKB-KW"/>
</dbReference>